<keyword evidence="3" id="KW-1185">Reference proteome</keyword>
<proteinExistence type="predicted"/>
<evidence type="ECO:0000313" key="2">
    <source>
        <dbReference type="EMBL" id="AXY22429.1"/>
    </source>
</evidence>
<organism evidence="2 3">
    <name type="scientific">Komagataeibacter saccharivorans</name>
    <dbReference type="NCBI Taxonomy" id="265959"/>
    <lineage>
        <taxon>Bacteria</taxon>
        <taxon>Pseudomonadati</taxon>
        <taxon>Pseudomonadota</taxon>
        <taxon>Alphaproteobacteria</taxon>
        <taxon>Acetobacterales</taxon>
        <taxon>Acetobacteraceae</taxon>
        <taxon>Komagataeibacter</taxon>
    </lineage>
</organism>
<dbReference type="Proteomes" id="UP000264120">
    <property type="component" value="Chromosome"/>
</dbReference>
<dbReference type="KEGG" id="ksc:CD178_01662"/>
<reference evidence="2 3" key="1">
    <citation type="submission" date="2017-08" db="EMBL/GenBank/DDBJ databases">
        <title>Complete genome sequence of Gluconacetobacter saccharivorans CV1 isolated from Fermented Vinegar.</title>
        <authorList>
            <person name="Kim S.-Y."/>
        </authorList>
    </citation>
    <scope>NUCLEOTIDE SEQUENCE [LARGE SCALE GENOMIC DNA]</scope>
    <source>
        <strain evidence="2 3">CV1</strain>
    </source>
</reference>
<gene>
    <name evidence="2" type="ORF">CD178_01662</name>
</gene>
<sequence>MHMTGPHKHSQYSTVQRSFRDLGREEISDPNKLDALEAMGFGGRLTWDDLLVSSRVLLISAAGSGKTHECRETAKRLFIDGKAAFFLTLESVATTEISLLFDQEQMMRYRQWLADGHSEAHFFLDSADELLLSHGNFRLALRKLTRAIDGQLHRAKIVVTSRPIALDLDAFASEVPVVESAPPSDIVEDSNAEFRRLISGETRKQRSQAKKTPVDHDPQSGVRIVGLTPLSEAQIKQIAEGKQVRNIAGLLAEIGHRRAWEFARRPQELIEICAYWNEYKRLGTRSEQIAEDIRHKLQEAGERKRHICLSDARALEGAERLALAQVLTRKRTIRFSDLSLDAHEVEAALDPSIILHDWSDKDRVELLQRPLFGFASYGRVRFHHRSASEFLAAKRLRRLSADGQMPKAALFRLLFGECYGRDLVFPSMRAVAAWLAITDDAVRDEMVRREPEALMDDGDPESFSTSARSRILAAYVERYGGDGWRGVRIPYPQVLRFASSDLSPTVRRLWQEQSTSPEVRELLIDLIQAARMECCCDIASEVANDPQASPTDRVTAVTALAEMKAPGELASLIASLLSKPHWPSRVKERVIDPLFPKHLSSEDFVRLLGQIDVDKRSVGGIEWTLPTLISYWMLPDTEVTLLRDLLARLIEDSIEPIKHWPHYTSKYRYLTSALAAFCLRQFEDTHLPAEGLLKAAIIAARLKNDEFGDEKPVKEVIERLRHAPRTWRKFIYLAEGRFCAAHVPPRNDNELGINIAYASTVDAIDYDDFDWLLEVAADTGCNQRIRAEAFYDALRLLRVDGQILEGRAAALRDVAKDNLVWIEKLAQWLVPAKLDRSHAVQEAKWTRQAVARQAKEAEAIQTWIDWRKDVLRDPDAYFSKASIARIVRDFEYVLERDLRDVGQRSHWNGALISSHFNAAITERVRTAFCAYWRTIKVPLCSKRPADERNTVWSACILALAGVYAEAERPGWARDLERKYAEAAACLAPVEPNGFPPWIADLVAHQPEAVEATLGEELSAQLDNAVSFEFPGLLADFSRADQHVLEFCAPRVWAWLSTTDAAFEGDRQQARMHAHLERAIDYLLRSSFDRSRLITLAQNRLSDGLGRPFALLWLMLLLSTAPREAIGLLEQHLGMLDPSTRYRLCENLFATLADRRNVRFCLDLSGQDFTPAVLLSLVRLAYAEIRIPDDIDRAGGGVFRPTARDKAQDGRGAVLNALLDCTGAEAWAIKQDMRDDPLFAHFKDRLDQLAREKAASEAEGLPLADHDISQIELYGEAPQADRNGMFRMMIDRLTDLQHDIRAHEFSERSILADIQKEKDMQVWFAKRLQERENGAYRVDREALVVNNKETDIRLLSVRSNAKAVIELKLANNGYSVVDLERALEDQLIGQYMQHDDCRAGCLLVTMSKHRTWRCPDTGSVIDFLSLLERLQSLAVSLEVRLNHQVKLAVVGIDLTV</sequence>
<dbReference type="EMBL" id="CP023036">
    <property type="protein sequence ID" value="AXY22429.1"/>
    <property type="molecule type" value="Genomic_DNA"/>
</dbReference>
<evidence type="ECO:0000313" key="3">
    <source>
        <dbReference type="Proteomes" id="UP000264120"/>
    </source>
</evidence>
<feature type="region of interest" description="Disordered" evidence="1">
    <location>
        <begin position="199"/>
        <end position="220"/>
    </location>
</feature>
<dbReference type="InterPro" id="IPR027417">
    <property type="entry name" value="P-loop_NTPase"/>
</dbReference>
<accession>A0A347WC36</accession>
<evidence type="ECO:0000256" key="1">
    <source>
        <dbReference type="SAM" id="MobiDB-lite"/>
    </source>
</evidence>
<dbReference type="Gene3D" id="3.40.50.300">
    <property type="entry name" value="P-loop containing nucleotide triphosphate hydrolases"/>
    <property type="match status" value="1"/>
</dbReference>
<protein>
    <submittedName>
        <fullName evidence="2">Uncharacterized protein</fullName>
    </submittedName>
</protein>
<dbReference type="RefSeq" id="WP_162900437.1">
    <property type="nucleotide sequence ID" value="NZ_CP023036.1"/>
</dbReference>
<name>A0A347WC36_9PROT</name>